<proteinExistence type="predicted"/>
<dbReference type="AlphaFoldDB" id="A0A444XZH3"/>
<evidence type="ECO:0000313" key="2">
    <source>
        <dbReference type="EMBL" id="RYQ95060.1"/>
    </source>
</evidence>
<evidence type="ECO:0000313" key="3">
    <source>
        <dbReference type="Proteomes" id="UP000289738"/>
    </source>
</evidence>
<dbReference type="EMBL" id="SDMP01000018">
    <property type="protein sequence ID" value="RYQ95060.1"/>
    <property type="molecule type" value="Genomic_DNA"/>
</dbReference>
<evidence type="ECO:0000256" key="1">
    <source>
        <dbReference type="SAM" id="MobiDB-lite"/>
    </source>
</evidence>
<organism evidence="2 3">
    <name type="scientific">Arachis hypogaea</name>
    <name type="common">Peanut</name>
    <dbReference type="NCBI Taxonomy" id="3818"/>
    <lineage>
        <taxon>Eukaryota</taxon>
        <taxon>Viridiplantae</taxon>
        <taxon>Streptophyta</taxon>
        <taxon>Embryophyta</taxon>
        <taxon>Tracheophyta</taxon>
        <taxon>Spermatophyta</taxon>
        <taxon>Magnoliopsida</taxon>
        <taxon>eudicotyledons</taxon>
        <taxon>Gunneridae</taxon>
        <taxon>Pentapetalae</taxon>
        <taxon>rosids</taxon>
        <taxon>fabids</taxon>
        <taxon>Fabales</taxon>
        <taxon>Fabaceae</taxon>
        <taxon>Papilionoideae</taxon>
        <taxon>50 kb inversion clade</taxon>
        <taxon>dalbergioids sensu lato</taxon>
        <taxon>Dalbergieae</taxon>
        <taxon>Pterocarpus clade</taxon>
        <taxon>Arachis</taxon>
    </lineage>
</organism>
<feature type="region of interest" description="Disordered" evidence="1">
    <location>
        <begin position="184"/>
        <end position="207"/>
    </location>
</feature>
<comment type="caution">
    <text evidence="2">The sequence shown here is derived from an EMBL/GenBank/DDBJ whole genome shotgun (WGS) entry which is preliminary data.</text>
</comment>
<sequence>MASDKSFLVLVHYRESIKKKTRSKIKFSNKDPLGIFLKPSTSFTEFQNTILQKLGLHGMKRVEKLLYRILICVLSDDVNSGGSNWNPQSSAMPTYCSSMPLVALSSVLVIAPEAVLVASSSFVANLNRNLDGKIGDTGPLDEFAIATSGTPVMVLVFREGGVPDGVEDALHNDDDDVDFTTITDDNDDDIARTTPVVGGGASSSGTH</sequence>
<gene>
    <name evidence="2" type="ORF">Ahy_B08g090050</name>
</gene>
<protein>
    <submittedName>
        <fullName evidence="2">Uncharacterized protein</fullName>
    </submittedName>
</protein>
<name>A0A444XZH3_ARAHY</name>
<dbReference type="Proteomes" id="UP000289738">
    <property type="component" value="Chromosome B08"/>
</dbReference>
<reference evidence="2 3" key="1">
    <citation type="submission" date="2019-01" db="EMBL/GenBank/DDBJ databases">
        <title>Sequencing of cultivated peanut Arachis hypogaea provides insights into genome evolution and oil improvement.</title>
        <authorList>
            <person name="Chen X."/>
        </authorList>
    </citation>
    <scope>NUCLEOTIDE SEQUENCE [LARGE SCALE GENOMIC DNA]</scope>
    <source>
        <strain evidence="3">cv. Fuhuasheng</strain>
        <tissue evidence="2">Leaves</tissue>
    </source>
</reference>
<feature type="compositionally biased region" description="Gly residues" evidence="1">
    <location>
        <begin position="197"/>
        <end position="207"/>
    </location>
</feature>
<keyword evidence="3" id="KW-1185">Reference proteome</keyword>
<accession>A0A444XZH3</accession>